<evidence type="ECO:0000313" key="3">
    <source>
        <dbReference type="Proteomes" id="UP000278164"/>
    </source>
</evidence>
<name>A0A3L7ZKX8_PARDI</name>
<organism evidence="1 3">
    <name type="scientific">Parabacteroides distasonis</name>
    <dbReference type="NCBI Taxonomy" id="823"/>
    <lineage>
        <taxon>Bacteria</taxon>
        <taxon>Pseudomonadati</taxon>
        <taxon>Bacteroidota</taxon>
        <taxon>Bacteroidia</taxon>
        <taxon>Bacteroidales</taxon>
        <taxon>Tannerellaceae</taxon>
        <taxon>Parabacteroides</taxon>
    </lineage>
</organism>
<evidence type="ECO:0000313" key="4">
    <source>
        <dbReference type="Proteomes" id="UP000310032"/>
    </source>
</evidence>
<dbReference type="Proteomes" id="UP000278164">
    <property type="component" value="Unassembled WGS sequence"/>
</dbReference>
<dbReference type="NCBIfam" id="NF033564">
    <property type="entry name" value="transpos_ISAs1"/>
    <property type="match status" value="1"/>
</dbReference>
<evidence type="ECO:0000313" key="2">
    <source>
        <dbReference type="EMBL" id="TGY52316.1"/>
    </source>
</evidence>
<evidence type="ECO:0000313" key="1">
    <source>
        <dbReference type="EMBL" id="RLT71612.1"/>
    </source>
</evidence>
<dbReference type="EMBL" id="SRYM01000111">
    <property type="protein sequence ID" value="TGY52316.1"/>
    <property type="molecule type" value="Genomic_DNA"/>
</dbReference>
<accession>A0A3L7ZKX8</accession>
<dbReference type="OrthoDB" id="9815086at2"/>
<gene>
    <name evidence="1" type="ORF">D7V78_20350</name>
    <name evidence="2" type="ORF">E5342_18845</name>
</gene>
<dbReference type="PANTHER" id="PTHR30298">
    <property type="entry name" value="H REPEAT-ASSOCIATED PREDICTED TRANSPOSASE"/>
    <property type="match status" value="1"/>
</dbReference>
<dbReference type="EMBL" id="RAYI01000195">
    <property type="protein sequence ID" value="RLT71612.1"/>
    <property type="molecule type" value="Genomic_DNA"/>
</dbReference>
<comment type="caution">
    <text evidence="1">The sequence shown here is derived from an EMBL/GenBank/DDBJ whole genome shotgun (WGS) entry which is preliminary data.</text>
</comment>
<dbReference type="InterPro" id="IPR047647">
    <property type="entry name" value="ISAs1_transpos"/>
</dbReference>
<protein>
    <submittedName>
        <fullName evidence="1">ISAs1 family transposase</fullName>
    </submittedName>
</protein>
<dbReference type="InterPro" id="IPR051698">
    <property type="entry name" value="Transposase_11-like"/>
</dbReference>
<reference evidence="2 4" key="2">
    <citation type="submission" date="2019-04" db="EMBL/GenBank/DDBJ databases">
        <title>Microbes associate with the intestines of laboratory mice.</title>
        <authorList>
            <person name="Navarre W."/>
            <person name="Wong E."/>
            <person name="Huang K."/>
            <person name="Tropini C."/>
            <person name="Ng K."/>
            <person name="Yu B."/>
        </authorList>
    </citation>
    <scope>NUCLEOTIDE SEQUENCE [LARGE SCALE GENOMIC DNA]</scope>
    <source>
        <strain evidence="2 4">NM39_I3</strain>
    </source>
</reference>
<sequence length="130" mass="15136">MFQPSGTRRRRPGLKMIVEITSTVDYGERTTTATRHYISDEDFPKAAYFNMLGRSHWFIEKQSHWNLDVTSKEATCRARKKYAAQDLSAIRKLAMQIIKGDNDKRSIRKRCFHASLSQDYLLELLLSAHI</sequence>
<dbReference type="Proteomes" id="UP000310032">
    <property type="component" value="Unassembled WGS sequence"/>
</dbReference>
<reference evidence="1 3" key="1">
    <citation type="submission" date="2018-09" db="EMBL/GenBank/DDBJ databases">
        <title>Murine metabolic-syndrome-specific gut microbial biobank.</title>
        <authorList>
            <person name="Liu C."/>
        </authorList>
    </citation>
    <scope>NUCLEOTIDE SEQUENCE [LARGE SCALE GENOMIC DNA]</scope>
    <source>
        <strain evidence="1 3">8-P5</strain>
    </source>
</reference>
<dbReference type="PANTHER" id="PTHR30298:SF0">
    <property type="entry name" value="PROTEIN YBFL-RELATED"/>
    <property type="match status" value="1"/>
</dbReference>
<proteinExistence type="predicted"/>
<dbReference type="AlphaFoldDB" id="A0A3L7ZKX8"/>